<dbReference type="RefSeq" id="XP_043039122.1">
    <property type="nucleotide sequence ID" value="XM_043184215.1"/>
</dbReference>
<comment type="caution">
    <text evidence="2">The sequence shown here is derived from an EMBL/GenBank/DDBJ whole genome shotgun (WGS) entry which is preliminary data.</text>
</comment>
<reference evidence="2" key="1">
    <citation type="submission" date="2020-11" db="EMBL/GenBank/DDBJ databases">
        <title>Adaptations for nitrogen fixation in a non-lichenized fungal sporocarp promotes dispersal by wood-feeding termites.</title>
        <authorList>
            <consortium name="DOE Joint Genome Institute"/>
            <person name="Koch R.A."/>
            <person name="Yoon G."/>
            <person name="Arayal U."/>
            <person name="Lail K."/>
            <person name="Amirebrahimi M."/>
            <person name="Labutti K."/>
            <person name="Lipzen A."/>
            <person name="Riley R."/>
            <person name="Barry K."/>
            <person name="Henrissat B."/>
            <person name="Grigoriev I.V."/>
            <person name="Herr J.R."/>
            <person name="Aime M.C."/>
        </authorList>
    </citation>
    <scope>NUCLEOTIDE SEQUENCE</scope>
    <source>
        <strain evidence="2">MCA 3950</strain>
    </source>
</reference>
<gene>
    <name evidence="2" type="ORF">BT62DRAFT_920326</name>
</gene>
<name>A0A9P7VRR2_9AGAR</name>
<proteinExistence type="predicted"/>
<dbReference type="EMBL" id="MU250536">
    <property type="protein sequence ID" value="KAG7445622.1"/>
    <property type="molecule type" value="Genomic_DNA"/>
</dbReference>
<organism evidence="2 3">
    <name type="scientific">Guyanagaster necrorhizus</name>
    <dbReference type="NCBI Taxonomy" id="856835"/>
    <lineage>
        <taxon>Eukaryota</taxon>
        <taxon>Fungi</taxon>
        <taxon>Dikarya</taxon>
        <taxon>Basidiomycota</taxon>
        <taxon>Agaricomycotina</taxon>
        <taxon>Agaricomycetes</taxon>
        <taxon>Agaricomycetidae</taxon>
        <taxon>Agaricales</taxon>
        <taxon>Marasmiineae</taxon>
        <taxon>Physalacriaceae</taxon>
        <taxon>Guyanagaster</taxon>
    </lineage>
</organism>
<feature type="region of interest" description="Disordered" evidence="1">
    <location>
        <begin position="115"/>
        <end position="164"/>
    </location>
</feature>
<feature type="region of interest" description="Disordered" evidence="1">
    <location>
        <begin position="63"/>
        <end position="83"/>
    </location>
</feature>
<dbReference type="Proteomes" id="UP000812287">
    <property type="component" value="Unassembled WGS sequence"/>
</dbReference>
<feature type="compositionally biased region" description="Polar residues" evidence="1">
    <location>
        <begin position="209"/>
        <end position="219"/>
    </location>
</feature>
<protein>
    <submittedName>
        <fullName evidence="2">Uncharacterized protein</fullName>
    </submittedName>
</protein>
<feature type="compositionally biased region" description="Polar residues" evidence="1">
    <location>
        <begin position="142"/>
        <end position="159"/>
    </location>
</feature>
<dbReference type="AlphaFoldDB" id="A0A9P7VRR2"/>
<evidence type="ECO:0000256" key="1">
    <source>
        <dbReference type="SAM" id="MobiDB-lite"/>
    </source>
</evidence>
<keyword evidence="3" id="KW-1185">Reference proteome</keyword>
<feature type="region of interest" description="Disordered" evidence="1">
    <location>
        <begin position="190"/>
        <end position="222"/>
    </location>
</feature>
<feature type="compositionally biased region" description="Polar residues" evidence="1">
    <location>
        <begin position="190"/>
        <end position="201"/>
    </location>
</feature>
<dbReference type="GeneID" id="66106512"/>
<sequence length="242" mass="26112">MTSPNPNKQPTSPQKLNLAACIQEIVKRKREDNPALDLETRIVASQDNKGSLFQDPLLTMKMKISQRTSSASPPPPLPPPKPMGLLTMPGTLSMPLRWLGDPATELLEVSLLAPTSPSEPAQGWAAPPSTIKSSDNERSKGSGMSCSQYIQSQKTSMSSRGERPCSMMSAIKTGSERWKGLDWQGQTSVIGMDSTPRSPVSSHPYKLTSWPQPTSSGSPVPQAVEFWSIGPMAQEPDNMGAP</sequence>
<accession>A0A9P7VRR2</accession>
<evidence type="ECO:0000313" key="3">
    <source>
        <dbReference type="Proteomes" id="UP000812287"/>
    </source>
</evidence>
<evidence type="ECO:0000313" key="2">
    <source>
        <dbReference type="EMBL" id="KAG7445622.1"/>
    </source>
</evidence>
<feature type="compositionally biased region" description="Pro residues" evidence="1">
    <location>
        <begin position="72"/>
        <end position="82"/>
    </location>
</feature>